<dbReference type="Proteomes" id="UP000009080">
    <property type="component" value="Chromosome"/>
</dbReference>
<reference evidence="2 3" key="1">
    <citation type="journal article" date="2009" name="PLoS ONE">
        <title>The complete genome of Teredinibacter turnerae T7901: an intracellular endosymbiont of marine wood-boring bivalves (shipworms).</title>
        <authorList>
            <person name="Yang J.C."/>
            <person name="Madupu R."/>
            <person name="Durkin A.S."/>
            <person name="Ekborg N.A."/>
            <person name="Pedamallu C.S."/>
            <person name="Hostetler J.B."/>
            <person name="Radune D."/>
            <person name="Toms B.S."/>
            <person name="Henrissat B."/>
            <person name="Coutinho P.M."/>
            <person name="Schwarz S."/>
            <person name="Field L."/>
            <person name="Trindade-Silva A.E."/>
            <person name="Soares C.A.G."/>
            <person name="Elshahawi S."/>
            <person name="Hanora A."/>
            <person name="Schmidt E.W."/>
            <person name="Haygood M.G."/>
            <person name="Posfai J."/>
            <person name="Benner J."/>
            <person name="Madinger C."/>
            <person name="Nove J."/>
            <person name="Anton B."/>
            <person name="Chaudhary K."/>
            <person name="Foster J."/>
            <person name="Holman A."/>
            <person name="Kumar S."/>
            <person name="Lessard P.A."/>
            <person name="Luyten Y.A."/>
            <person name="Slatko B."/>
            <person name="Wood N."/>
            <person name="Wu B."/>
            <person name="Teplitski M."/>
            <person name="Mougous J.D."/>
            <person name="Ward N."/>
            <person name="Eisen J.A."/>
            <person name="Badger J.H."/>
            <person name="Distel D.L."/>
        </authorList>
    </citation>
    <scope>NUCLEOTIDE SEQUENCE [LARGE SCALE GENOMIC DNA]</scope>
    <source>
        <strain evidence="3">ATCC 39867 / T7901</strain>
    </source>
</reference>
<dbReference type="EMBL" id="CP001614">
    <property type="protein sequence ID" value="ACR12530.1"/>
    <property type="molecule type" value="Genomic_DNA"/>
</dbReference>
<evidence type="ECO:0000313" key="3">
    <source>
        <dbReference type="Proteomes" id="UP000009080"/>
    </source>
</evidence>
<dbReference type="RefSeq" id="WP_015818642.1">
    <property type="nucleotide sequence ID" value="NC_012997.1"/>
</dbReference>
<evidence type="ECO:0000313" key="2">
    <source>
        <dbReference type="EMBL" id="ACR12530.1"/>
    </source>
</evidence>
<dbReference type="AlphaFoldDB" id="C5BMI6"/>
<dbReference type="STRING" id="377629.TERTU_2737"/>
<comment type="similarity">
    <text evidence="1">Belongs to the UPF0260 family.</text>
</comment>
<dbReference type="PANTHER" id="PTHR37421">
    <property type="entry name" value="UPF0260 PROTEIN YCGN"/>
    <property type="match status" value="1"/>
</dbReference>
<organism evidence="2 3">
    <name type="scientific">Teredinibacter turnerae (strain ATCC 39867 / T7901)</name>
    <dbReference type="NCBI Taxonomy" id="377629"/>
    <lineage>
        <taxon>Bacteria</taxon>
        <taxon>Pseudomonadati</taxon>
        <taxon>Pseudomonadota</taxon>
        <taxon>Gammaproteobacteria</taxon>
        <taxon>Cellvibrionales</taxon>
        <taxon>Cellvibrionaceae</taxon>
        <taxon>Teredinibacter</taxon>
    </lineage>
</organism>
<proteinExistence type="inferred from homology"/>
<dbReference type="PIRSF" id="PIRSF006173">
    <property type="entry name" value="UCP006173"/>
    <property type="match status" value="1"/>
</dbReference>
<name>C5BMI6_TERTT</name>
<protein>
    <recommendedName>
        <fullName evidence="1">UPF0260 protein TERTU_2737</fullName>
    </recommendedName>
</protein>
<evidence type="ECO:0000256" key="1">
    <source>
        <dbReference type="HAMAP-Rule" id="MF_00676"/>
    </source>
</evidence>
<dbReference type="InterPro" id="IPR008228">
    <property type="entry name" value="UCP006173"/>
</dbReference>
<dbReference type="HOGENOM" id="CLU_109769_1_0_6"/>
<dbReference type="eggNOG" id="COG2983">
    <property type="taxonomic scope" value="Bacteria"/>
</dbReference>
<dbReference type="HAMAP" id="MF_00676">
    <property type="entry name" value="UPF0260"/>
    <property type="match status" value="1"/>
</dbReference>
<dbReference type="NCBIfam" id="NF003507">
    <property type="entry name" value="PRK05170.2-5"/>
    <property type="match status" value="1"/>
</dbReference>
<dbReference type="OrthoDB" id="9786855at2"/>
<keyword evidence="3" id="KW-1185">Reference proteome</keyword>
<gene>
    <name evidence="2" type="ordered locus">TERTU_2737</name>
</gene>
<accession>C5BMI6</accession>
<dbReference type="PANTHER" id="PTHR37421:SF1">
    <property type="entry name" value="UPF0260 PROTEIN YCGN"/>
    <property type="match status" value="1"/>
</dbReference>
<dbReference type="KEGG" id="ttu:TERTU_2737"/>
<dbReference type="NCBIfam" id="NF003501">
    <property type="entry name" value="PRK05170.1-5"/>
    <property type="match status" value="1"/>
</dbReference>
<dbReference type="Pfam" id="PF03692">
    <property type="entry name" value="CxxCxxCC"/>
    <property type="match status" value="1"/>
</dbReference>
<dbReference type="InterPro" id="IPR005358">
    <property type="entry name" value="Puta_zinc/iron-chelating_dom"/>
</dbReference>
<sequence>MTDFWEMPLTELSPQQWEQLCDGCGKCCLHKLQDEETDELYFTDVACRYLNTDACRCRDYQNRLQNQPDCLAITADNLELLSWLPSTCAYRLRSEGRPLPEWHPLISGTAERMHELGQSVRGRVVSESEVQPDDLEDHVVFWVEPEDICDD</sequence>